<feature type="region of interest" description="Disordered" evidence="1">
    <location>
        <begin position="231"/>
        <end position="273"/>
    </location>
</feature>
<dbReference type="InterPro" id="IPR010359">
    <property type="entry name" value="IrrE_HExxH"/>
</dbReference>
<reference evidence="3 4" key="1">
    <citation type="submission" date="2014-08" db="EMBL/GenBank/DDBJ databases">
        <title>Complete genome sequence of Corynebacterium phocae M408/89/1(T)(=DSM 44612(T)), isolated from the common seal (Phoca vitulina).</title>
        <authorList>
            <person name="Ruckert C."/>
            <person name="Albersmeier A."/>
            <person name="Winkler A."/>
            <person name="Kalinowski J."/>
        </authorList>
    </citation>
    <scope>NUCLEOTIDE SEQUENCE [LARGE SCALE GENOMIC DNA]</scope>
    <source>
        <strain evidence="3 4">M408/89/1</strain>
    </source>
</reference>
<dbReference type="STRING" id="161895.CPHO_03890"/>
<dbReference type="Pfam" id="PF06114">
    <property type="entry name" value="Peptidase_M78"/>
    <property type="match status" value="1"/>
</dbReference>
<evidence type="ECO:0000256" key="1">
    <source>
        <dbReference type="SAM" id="MobiDB-lite"/>
    </source>
</evidence>
<gene>
    <name evidence="3" type="ORF">CPHO_03890</name>
</gene>
<dbReference type="PANTHER" id="PTHR43236">
    <property type="entry name" value="ANTITOXIN HIGA1"/>
    <property type="match status" value="1"/>
</dbReference>
<dbReference type="PANTHER" id="PTHR43236:SF2">
    <property type="entry name" value="BLL0069 PROTEIN"/>
    <property type="match status" value="1"/>
</dbReference>
<protein>
    <recommendedName>
        <fullName evidence="2">IrrE N-terminal-like domain-containing protein</fullName>
    </recommendedName>
</protein>
<dbReference type="KEGG" id="cpho:CPHO_03890"/>
<proteinExistence type="predicted"/>
<dbReference type="Gene3D" id="1.10.10.2910">
    <property type="match status" value="1"/>
</dbReference>
<organism evidence="3 4">
    <name type="scientific">Corynebacterium phocae</name>
    <dbReference type="NCBI Taxonomy" id="161895"/>
    <lineage>
        <taxon>Bacteria</taxon>
        <taxon>Bacillati</taxon>
        <taxon>Actinomycetota</taxon>
        <taxon>Actinomycetes</taxon>
        <taxon>Mycobacteriales</taxon>
        <taxon>Corynebacteriaceae</taxon>
        <taxon>Corynebacterium</taxon>
    </lineage>
</organism>
<feature type="compositionally biased region" description="Basic and acidic residues" evidence="1">
    <location>
        <begin position="231"/>
        <end position="246"/>
    </location>
</feature>
<dbReference type="InterPro" id="IPR052345">
    <property type="entry name" value="Rad_response_metalloprotease"/>
</dbReference>
<dbReference type="RefSeq" id="WP_075733372.1">
    <property type="nucleotide sequence ID" value="NZ_CP009249.1"/>
</dbReference>
<sequence length="273" mass="29256">MSNEAEGRALAAKFRKEHGLGSRPIGDLVAVVEQATGAMVDIFDAPRDEHGLSILDPKTGKVFIAVARTPHPMRQRSSLAHELGHVLSHDFADEIACGRNAAEIRADAFARHLLIPQEGLKEMAPPPGTDITATLSKIVQRFLVSPKIALIAMRDFGIVDASQCQALGDLVTTPSLALRYGWDAEYRALANESNSRRAPQQLLSRAVAGYQCGVVSPVTIGALRGVSPQRAEQDLREAGVVPHEETPPPLNWEDMSSGSPWANDVRAGAAGHA</sequence>
<dbReference type="EMBL" id="CP009249">
    <property type="protein sequence ID" value="APT92168.1"/>
    <property type="molecule type" value="Genomic_DNA"/>
</dbReference>
<dbReference type="AlphaFoldDB" id="A0A1L7D237"/>
<keyword evidence="4" id="KW-1185">Reference proteome</keyword>
<evidence type="ECO:0000313" key="4">
    <source>
        <dbReference type="Proteomes" id="UP000185491"/>
    </source>
</evidence>
<dbReference type="Proteomes" id="UP000185491">
    <property type="component" value="Chromosome"/>
</dbReference>
<dbReference type="OrthoDB" id="572608at2"/>
<accession>A0A1L7D237</accession>
<name>A0A1L7D237_9CORY</name>
<feature type="domain" description="IrrE N-terminal-like" evidence="2">
    <location>
        <begin position="61"/>
        <end position="150"/>
    </location>
</feature>
<evidence type="ECO:0000313" key="3">
    <source>
        <dbReference type="EMBL" id="APT92168.1"/>
    </source>
</evidence>
<evidence type="ECO:0000259" key="2">
    <source>
        <dbReference type="Pfam" id="PF06114"/>
    </source>
</evidence>